<proteinExistence type="predicted"/>
<sequence length="1355" mass="153765">MKKKLLSILGLLVVLALFYQQIILSGCKIALYCFLPKTFSYQKIAWDKNVMRIQGLMQEKNALSVDCIDLFYQEGAFHMRVLHPQYLTDRSVTSQNVFGAVLALSRFFSVEVHHGVLELNQLRYYFSLLPVANKKLELKLAMDPNPLYPALLTLHYSPSNHIYLSIKSQEVKHLLPLTQLVGYSNRSVNYHAEMSVELNAAIQSDGYIQDIHLQTIFANVKVQQENKQFLCDQIEANLSAKEVYLKNLWPSLKGHFQLKNGSYALLSQNLEWQNQLMYMEADLWITDRSKAILSAMAVHEKTSFPLILETIAIHKDQQGIGVKAIFSDPIDKNIQGSLAICQAQEGIIECDIQKMERKHLDWAKSCFSLPQIDSSISYRWKSCSAKIAMLFSDRILQNIDLTQFQAKNVLVDHPSHKFFIKDVQMQGRWDAVKSQIKEGFCQLQQAEGLNIVIDYPGSKKAICAHIQGDLSSMLGLTPALPLATKLTIYENKLEIIGSIGYTPFSAEALFLKPISLEDGLHLRPIQGHLKLKGLTEEQYKPWLAKFLPELIVKGNYQLECLFDTDKVVVEVEAKEIYLEHFYKTIEIPKVSELSFLYQKGKWGLSCPRLEGKLSYKQDTYVFSTALDATYPQFHIQDLSLETEGFSIKADLLAQYQDLWNLQLQIVEIKKQEKNLIEEPISAEIAICPESEIHLSSFNYKVIADLKNLSLPINSSFKLGEGMARLELTSSTKTLCMTKGSAKLYQDKKMFCSLQIDSLAGAINSFSPTDFTGSLQIKELPILRAQGVLLHPGVDKWQIDCNLGLANSETWRMQLATEDLFKQYDFSCLGKDLAIFGKKLLSQWHIDQMQIGSLIAAGIFTSDEKTVHCKSLQGSYEGYPFLASGVFDLQSHTVCGQIDCNCFSLKSSPFICEYSAEQGFFSKQISLSVQDLKSSEILANVFCHSTSYQDKTWESTIDFSLPAFHNEQINWQQDLVGNVEIKKMPGFVRLNGDLKQGDFILKQQLVKYQNTTFSLENTHFTLNSELNLGEKPFWGTLWFENNQGAFEISDKPFQPGLKGCFDLESNKCKVHTLKGKACGITADLKKETNHLQGTIQIHTSECASFIPHLEKIIKPLELEADLIYQGEVSEQGCRGLLQADQIKIKGFSVNKFSAGVEFSPKELQIYDFRLDDEAGSLFAKTVSCKNLNSWELWIPEVEIKQLQLDHVLKKSKPFVIDMLVKDIQAQLSDLQTLYGLGQCKFQYLKQDQCFEIPLEILSKIGLDLRSFVPVEGELEFKLQESRCYLTQLVKTSSKNGHCKFALAKRKKHTSYIGFDGSLSIDLELKQKKLLKLVNPFTFTIRGNVNHPKYGFILLKN</sequence>
<dbReference type="PROSITE" id="PS51257">
    <property type="entry name" value="PROKAR_LIPOPROTEIN"/>
    <property type="match status" value="1"/>
</dbReference>
<reference evidence="1 2" key="1">
    <citation type="journal article" date="2022" name="bioRxiv">
        <title>Ecology and evolution of chlamydial symbionts of arthropods.</title>
        <authorList>
            <person name="Halter T."/>
            <person name="Koestlbacher S."/>
            <person name="Collingro A."/>
            <person name="Sixt B.S."/>
            <person name="Toenshoff E.R."/>
            <person name="Hendrickx F."/>
            <person name="Kostanjsek R."/>
            <person name="Horn M."/>
        </authorList>
    </citation>
    <scope>NUCLEOTIDE SEQUENCE [LARGE SCALE GENOMIC DNA]</scope>
    <source>
        <strain evidence="1">W744xW776</strain>
    </source>
</reference>
<protein>
    <recommendedName>
        <fullName evidence="3">Dicarboxylate transport domain-containing protein</fullName>
    </recommendedName>
</protein>
<organism evidence="1 2">
    <name type="scientific">Candidatus Rhabdochlamydia oedothoracis</name>
    <dbReference type="NCBI Taxonomy" id="2720720"/>
    <lineage>
        <taxon>Bacteria</taxon>
        <taxon>Pseudomonadati</taxon>
        <taxon>Chlamydiota</taxon>
        <taxon>Chlamydiia</taxon>
        <taxon>Parachlamydiales</taxon>
        <taxon>Candidatus Rhabdochlamydiaceae</taxon>
        <taxon>Candidatus Rhabdochlamydia</taxon>
    </lineage>
</organism>
<gene>
    <name evidence="1" type="ORF">RHABOEDO_001507</name>
</gene>
<evidence type="ECO:0000313" key="2">
    <source>
        <dbReference type="Proteomes" id="UP000826014"/>
    </source>
</evidence>
<accession>A0ABX8V6K2</accession>
<dbReference type="Proteomes" id="UP000826014">
    <property type="component" value="Chromosome"/>
</dbReference>
<dbReference type="RefSeq" id="WP_215217290.1">
    <property type="nucleotide sequence ID" value="NZ_CP075587.1"/>
</dbReference>
<evidence type="ECO:0000313" key="1">
    <source>
        <dbReference type="EMBL" id="QYF49212.1"/>
    </source>
</evidence>
<name>A0ABX8V6K2_9BACT</name>
<dbReference type="EMBL" id="CP075587">
    <property type="protein sequence ID" value="QYF49212.1"/>
    <property type="molecule type" value="Genomic_DNA"/>
</dbReference>
<keyword evidence="2" id="KW-1185">Reference proteome</keyword>
<evidence type="ECO:0008006" key="3">
    <source>
        <dbReference type="Google" id="ProtNLM"/>
    </source>
</evidence>